<feature type="compositionally biased region" description="Polar residues" evidence="1">
    <location>
        <begin position="1182"/>
        <end position="1192"/>
    </location>
</feature>
<dbReference type="EMBL" id="CAICTM010000402">
    <property type="protein sequence ID" value="CAB9509746.1"/>
    <property type="molecule type" value="Genomic_DNA"/>
</dbReference>
<dbReference type="Proteomes" id="UP001153069">
    <property type="component" value="Unassembled WGS sequence"/>
</dbReference>
<name>A0A9N8DZL6_9STRA</name>
<comment type="caution">
    <text evidence="2">The sequence shown here is derived from an EMBL/GenBank/DDBJ whole genome shotgun (WGS) entry which is preliminary data.</text>
</comment>
<feature type="compositionally biased region" description="Low complexity" evidence="1">
    <location>
        <begin position="1268"/>
        <end position="1279"/>
    </location>
</feature>
<feature type="compositionally biased region" description="Basic and acidic residues" evidence="1">
    <location>
        <begin position="1392"/>
        <end position="1402"/>
    </location>
</feature>
<feature type="compositionally biased region" description="Basic and acidic residues" evidence="1">
    <location>
        <begin position="1"/>
        <end position="18"/>
    </location>
</feature>
<gene>
    <name evidence="2" type="ORF">SEMRO_403_G135750.1</name>
</gene>
<organism evidence="2 3">
    <name type="scientific">Seminavis robusta</name>
    <dbReference type="NCBI Taxonomy" id="568900"/>
    <lineage>
        <taxon>Eukaryota</taxon>
        <taxon>Sar</taxon>
        <taxon>Stramenopiles</taxon>
        <taxon>Ochrophyta</taxon>
        <taxon>Bacillariophyta</taxon>
        <taxon>Bacillariophyceae</taxon>
        <taxon>Bacillariophycidae</taxon>
        <taxon>Naviculales</taxon>
        <taxon>Naviculaceae</taxon>
        <taxon>Seminavis</taxon>
    </lineage>
</organism>
<feature type="compositionally biased region" description="Basic and acidic residues" evidence="1">
    <location>
        <begin position="1106"/>
        <end position="1125"/>
    </location>
</feature>
<feature type="compositionally biased region" description="Low complexity" evidence="1">
    <location>
        <begin position="903"/>
        <end position="914"/>
    </location>
</feature>
<feature type="compositionally biased region" description="Basic and acidic residues" evidence="1">
    <location>
        <begin position="1045"/>
        <end position="1057"/>
    </location>
</feature>
<feature type="compositionally biased region" description="Basic and acidic residues" evidence="1">
    <location>
        <begin position="1422"/>
        <end position="1438"/>
    </location>
</feature>
<feature type="compositionally biased region" description="Basic and acidic residues" evidence="1">
    <location>
        <begin position="763"/>
        <end position="773"/>
    </location>
</feature>
<keyword evidence="3" id="KW-1185">Reference proteome</keyword>
<feature type="compositionally biased region" description="Polar residues" evidence="1">
    <location>
        <begin position="949"/>
        <end position="963"/>
    </location>
</feature>
<evidence type="ECO:0000256" key="1">
    <source>
        <dbReference type="SAM" id="MobiDB-lite"/>
    </source>
</evidence>
<feature type="compositionally biased region" description="Polar residues" evidence="1">
    <location>
        <begin position="1233"/>
        <end position="1253"/>
    </location>
</feature>
<feature type="region of interest" description="Disordered" evidence="1">
    <location>
        <begin position="1090"/>
        <end position="1549"/>
    </location>
</feature>
<feature type="compositionally biased region" description="Basic and acidic residues" evidence="1">
    <location>
        <begin position="1502"/>
        <end position="1521"/>
    </location>
</feature>
<protein>
    <submittedName>
        <fullName evidence="2">Uncharacterized protein</fullName>
    </submittedName>
</protein>
<sequence length="1549" mass="171211">MEDNNQDNRDEKATKDMCGEAPSLVNGSSNKDEDDDDRFFRNDDDSDDNDSVCGDTNKFDCIYSQECEELLKGQNLMARFHRAFHKLHPFNCIEAVDVEYMEHTPDKRTAYKASKEWRDVNNLHRRWMNTRRKGLPEDLNLMELPQGEPVGPLIVYKISTVKGACPSTFYRLVMFHQLFASIKRSDGIAFVWQVLQSYRQLCHESNMMHHPCFILAIMFGNMVRAPHHLYPLLRFDTMPGPGYIHLLRGLATIDFQLDRATIHQHQHTNNHLANLVFDLFRKQVLKVLIGRTQDQPNDDDDTKDGDDWILPLKHPCTRQLLAALLTIRILPFIRLQEMVQILVGIYAMQYERVDLPESQFKFDIWNQVEQMYSCEKQFDCNTNNNNKSNPLSYYQYQQEFVLPTVEQAMLVLQSQKQGRVKMTPKAIQCFLKALSDADKPNRKRIWARLRASWIKQRYIKYAKMGLPPRRQASKQQQQQKTDGSIIGNNNEAVQGDTTTTNNNRQAETTVAAAGEPQAQVEETEKQEEQGAEEVVAGDNPDLSEKPVAEAVMDEAKKGMEEVGASDTALAHGDVKDNPDLTEKPAKEAEEVGATDLPETHAAEAVLEEETEKGVEEVGISDAALANEDSRDNQGLSEKPVTEAVLEEEAEKGAEEVGASDAALAHGDVQENPGLPEKPVAEAVMEEVGAKDLPEKPAAEAVSEEAKKGTEEVGTSDAELVEKDAKDNPDLTETPAAEAVSEEAREDAADDPGFAQEAVTDGVGSKETREEEQVRSVGSPESLAYSIATQPPYDRNDINASIDIVGCHGDLSGANFVHSDTQPGSVSTNSPHNGNNKIVMNADSISREKGRTKQQCDLPVTTGLPGDDRSSCGGANTKAGSQIDHRTARKVTPIVHDARGQHRTNITSNSTSNSSLHTGRSACGNSQSDHHIRNPATLTRSPLVADSRSCELSQTTIPTLQNTPKHLATDDDNTGTNNSDTNDGRNSRSKDDNGSTASLTASALHIDRTSVGESSIPILQNTNSGSCENSNIKDNHTPKSTTTRPRKVERSSLDDERSPNTCHVQKNITLKPEATDNSSAGDCKANVNADNHLATSRSPSSDTCSQDPDKRSHFAASIKDRTKDTTNTKAQAIDGKTNTDSQNHPTTTTLSNSNHQKEPIPIDNHMGSITDSNDNPKDKEFSTTDNLKTSTARKSIPVRSSGKSNMKDCTAPQHNNLDGSFPVYRDHPKDKNDPSQSREGSINTSFSPGSSCIGESNKDHGPTGKLDVTTTSSTDATSSAEKQPAIMDGSQDGNPNEAASGSPNQQESKVGRRTFEDSTRAINEESNKDKSSAGKVNAKTNSSIGSPAHIDHSTADNDQQQESPCVETSKKLGERKRTKLGKRKRTMEEEEECSKQREEEQKAARRAAKRARKEAKSARKAAKKEAKQIEWKQVEKQREMIPSQLLEQNRSSNVAQADETLADKHVYKPNNEVAETTKATKVEAQKSGTSNHPSDGGKKRRQRDLSESSKEEANRETKVEKAKKQKKKKQPRQSEPIPNKSKNWVSRRRW</sequence>
<feature type="compositionally biased region" description="Polar residues" evidence="1">
    <location>
        <begin position="1290"/>
        <end position="1307"/>
    </location>
</feature>
<feature type="region of interest" description="Disordered" evidence="1">
    <location>
        <begin position="1"/>
        <end position="50"/>
    </location>
</feature>
<feature type="compositionally biased region" description="Polar residues" evidence="1">
    <location>
        <begin position="1092"/>
        <end position="1105"/>
    </location>
</feature>
<accession>A0A9N8DZL6</accession>
<feature type="compositionally biased region" description="Basic and acidic residues" evidence="1">
    <location>
        <begin position="981"/>
        <end position="992"/>
    </location>
</feature>
<proteinExistence type="predicted"/>
<reference evidence="2" key="1">
    <citation type="submission" date="2020-06" db="EMBL/GenBank/DDBJ databases">
        <authorList>
            <consortium name="Plant Systems Biology data submission"/>
        </authorList>
    </citation>
    <scope>NUCLEOTIDE SEQUENCE</scope>
    <source>
        <strain evidence="2">D6</strain>
    </source>
</reference>
<feature type="compositionally biased region" description="Basic and acidic residues" evidence="1">
    <location>
        <begin position="1223"/>
        <end position="1232"/>
    </location>
</feature>
<feature type="compositionally biased region" description="Polar residues" evidence="1">
    <location>
        <begin position="486"/>
        <end position="508"/>
    </location>
</feature>
<feature type="compositionally biased region" description="Basic and acidic residues" evidence="1">
    <location>
        <begin position="572"/>
        <end position="589"/>
    </location>
</feature>
<feature type="compositionally biased region" description="Polar residues" evidence="1">
    <location>
        <begin position="1444"/>
        <end position="1454"/>
    </location>
</feature>
<feature type="compositionally biased region" description="Basic and acidic residues" evidence="1">
    <location>
        <begin position="719"/>
        <end position="728"/>
    </location>
</feature>
<feature type="compositionally biased region" description="Basic and acidic residues" evidence="1">
    <location>
        <begin position="542"/>
        <end position="560"/>
    </location>
</feature>
<feature type="compositionally biased region" description="Basic residues" evidence="1">
    <location>
        <begin position="1372"/>
        <end position="1384"/>
    </location>
</feature>
<feature type="region of interest" description="Disordered" evidence="1">
    <location>
        <begin position="847"/>
        <end position="996"/>
    </location>
</feature>
<feature type="compositionally biased region" description="Basic and acidic residues" evidence="1">
    <location>
        <begin position="1308"/>
        <end position="1331"/>
    </location>
</feature>
<feature type="compositionally biased region" description="Basic and acidic residues" evidence="1">
    <location>
        <begin position="687"/>
        <end position="710"/>
    </location>
</feature>
<feature type="region of interest" description="Disordered" evidence="1">
    <location>
        <begin position="1013"/>
        <end position="1060"/>
    </location>
</feature>
<feature type="compositionally biased region" description="Polar residues" evidence="1">
    <location>
        <begin position="1126"/>
        <end position="1153"/>
    </location>
</feature>
<feature type="compositionally biased region" description="Basic residues" evidence="1">
    <location>
        <begin position="1403"/>
        <end position="1421"/>
    </location>
</feature>
<feature type="region of interest" description="Disordered" evidence="1">
    <location>
        <begin position="465"/>
        <end position="784"/>
    </location>
</feature>
<feature type="compositionally biased region" description="Polar residues" evidence="1">
    <location>
        <begin position="1013"/>
        <end position="1029"/>
    </location>
</feature>
<evidence type="ECO:0000313" key="2">
    <source>
        <dbReference type="EMBL" id="CAB9509746.1"/>
    </source>
</evidence>
<evidence type="ECO:0000313" key="3">
    <source>
        <dbReference type="Proteomes" id="UP001153069"/>
    </source>
</evidence>